<reference evidence="2 3" key="1">
    <citation type="journal article" date="2009" name="Proc. Natl. Acad. Sci. U.S.A.">
        <title>Eukaryote-to-eukaryote gene transfer events revealed by the genome sequence of the wine yeast Saccharomyces cerevisiae EC1118.</title>
        <authorList>
            <person name="Novo M."/>
            <person name="Bigey F."/>
            <person name="Beyne E."/>
            <person name="Galeote V."/>
            <person name="Gavory F."/>
            <person name="Mallet S."/>
            <person name="Cambot B."/>
            <person name="Legras J.L."/>
            <person name="Wincker P."/>
            <person name="Casaregola S."/>
            <person name="Dequin S."/>
        </authorList>
    </citation>
    <scope>NUCLEOTIDE SEQUENCE [LARGE SCALE GENOMIC DNA]</scope>
    <source>
        <strain evidence="3">Lalvin EC1118 / Prise de mousse</strain>
    </source>
</reference>
<evidence type="ECO:0000313" key="2">
    <source>
        <dbReference type="EMBL" id="CAY77602.1"/>
    </source>
</evidence>
<keyword evidence="1" id="KW-1133">Transmembrane helix</keyword>
<dbReference type="AlphaFoldDB" id="C8Z3E6"/>
<sequence length="125" mass="13704">MSSCISPESSIISRFTRSHGIDGNVTSILSSSFACRSRSTTNCGLVTTELNCPHSFTSRNNVVKMHDKVISPPALVRTRTSSSVLANASSDSNVDLFMMSIVSSYVCYITVLLRMYTRHKTSFPL</sequence>
<protein>
    <submittedName>
        <fullName evidence="2">EC1118_1A20_0298p</fullName>
    </submittedName>
</protein>
<keyword evidence="1" id="KW-0812">Transmembrane</keyword>
<accession>C8Z3E6</accession>
<dbReference type="HOGENOM" id="CLU_1993895_0_0_1"/>
<name>C8Z3E6_YEAS8</name>
<organism evidence="2 3">
    <name type="scientific">Saccharomyces cerevisiae (strain Lalvin EC1118 / Prise de mousse)</name>
    <name type="common">Baker's yeast</name>
    <dbReference type="NCBI Taxonomy" id="643680"/>
    <lineage>
        <taxon>Eukaryota</taxon>
        <taxon>Fungi</taxon>
        <taxon>Dikarya</taxon>
        <taxon>Ascomycota</taxon>
        <taxon>Saccharomycotina</taxon>
        <taxon>Saccharomycetes</taxon>
        <taxon>Saccharomycetales</taxon>
        <taxon>Saccharomycetaceae</taxon>
        <taxon>Saccharomyces</taxon>
    </lineage>
</organism>
<feature type="transmembrane region" description="Helical" evidence="1">
    <location>
        <begin position="96"/>
        <end position="116"/>
    </location>
</feature>
<proteinExistence type="predicted"/>
<dbReference type="EMBL" id="FN393058">
    <property type="protein sequence ID" value="CAY77602.1"/>
    <property type="molecule type" value="Genomic_DNA"/>
</dbReference>
<gene>
    <name evidence="2" type="ORF">EC1118_1A20_0298g</name>
</gene>
<evidence type="ECO:0000256" key="1">
    <source>
        <dbReference type="SAM" id="Phobius"/>
    </source>
</evidence>
<dbReference type="Proteomes" id="UP000000286">
    <property type="component" value="Chromosome I"/>
</dbReference>
<keyword evidence="1" id="KW-0472">Membrane</keyword>
<evidence type="ECO:0000313" key="3">
    <source>
        <dbReference type="Proteomes" id="UP000000286"/>
    </source>
</evidence>